<dbReference type="EMBL" id="AOCK01000006">
    <property type="protein sequence ID" value="EMQ98407.1"/>
    <property type="molecule type" value="Genomic_DNA"/>
</dbReference>
<accession>M7MPW5</accession>
<keyword evidence="3" id="KW-1185">Reference proteome</keyword>
<dbReference type="Proteomes" id="UP000012015">
    <property type="component" value="Unassembled WGS sequence"/>
</dbReference>
<feature type="region of interest" description="Disordered" evidence="1">
    <location>
        <begin position="45"/>
        <end position="77"/>
    </location>
</feature>
<evidence type="ECO:0000313" key="2">
    <source>
        <dbReference type="EMBL" id="EMQ98407.1"/>
    </source>
</evidence>
<organism evidence="2 3">
    <name type="scientific">Paeniglutamicibacter gangotriensis Lz1y</name>
    <dbReference type="NCBI Taxonomy" id="1276920"/>
    <lineage>
        <taxon>Bacteria</taxon>
        <taxon>Bacillati</taxon>
        <taxon>Actinomycetota</taxon>
        <taxon>Actinomycetes</taxon>
        <taxon>Micrococcales</taxon>
        <taxon>Micrococcaceae</taxon>
        <taxon>Paeniglutamicibacter</taxon>
    </lineage>
</organism>
<name>M7MPW5_9MICC</name>
<sequence>MATMGGPSGWRVAKVPAGAYGIGTLKLYRSGATCKIFRGIDPHMPPLSLPGHKKARLPALPWGSEREGGPDPNLGQRDQFQVGIVPEVFVTVGKQHHPVGIQRGHRTLIVRDHDYGAREIGQRGQDLGA</sequence>
<protein>
    <submittedName>
        <fullName evidence="2">Uncharacterized protein</fullName>
    </submittedName>
</protein>
<gene>
    <name evidence="2" type="ORF">ADIAG_02427</name>
</gene>
<evidence type="ECO:0000313" key="3">
    <source>
        <dbReference type="Proteomes" id="UP000012015"/>
    </source>
</evidence>
<reference evidence="2 3" key="1">
    <citation type="journal article" date="2013" name="Genome Announc.">
        <title>Draft Genome Sequence of Arthrobacter gangotriensis Strain Lz1yT, Isolated from a Penguin Rookery Soil Sample Collected in Antarctica, near the Indian Station Dakshin Gangotri.</title>
        <authorList>
            <person name="Shivaji S."/>
            <person name="Ara S."/>
            <person name="Bandi S."/>
            <person name="Singh A."/>
            <person name="Kumar Pinnaka A."/>
        </authorList>
    </citation>
    <scope>NUCLEOTIDE SEQUENCE [LARGE SCALE GENOMIC DNA]</scope>
    <source>
        <strain evidence="2 3">Lz1y</strain>
    </source>
</reference>
<evidence type="ECO:0000256" key="1">
    <source>
        <dbReference type="SAM" id="MobiDB-lite"/>
    </source>
</evidence>
<proteinExistence type="predicted"/>
<comment type="caution">
    <text evidence="2">The sequence shown here is derived from an EMBL/GenBank/DDBJ whole genome shotgun (WGS) entry which is preliminary data.</text>
</comment>
<dbReference type="AlphaFoldDB" id="M7MPW5"/>